<accession>A0A316TIZ4</accession>
<proteinExistence type="predicted"/>
<evidence type="ECO:0000313" key="2">
    <source>
        <dbReference type="Proteomes" id="UP000245507"/>
    </source>
</evidence>
<dbReference type="EMBL" id="QGDD01000001">
    <property type="protein sequence ID" value="PWN04410.1"/>
    <property type="molecule type" value="Genomic_DNA"/>
</dbReference>
<organism evidence="1 2">
    <name type="scientific">Nocardioides silvaticus</name>
    <dbReference type="NCBI Taxonomy" id="2201891"/>
    <lineage>
        <taxon>Bacteria</taxon>
        <taxon>Bacillati</taxon>
        <taxon>Actinomycetota</taxon>
        <taxon>Actinomycetes</taxon>
        <taxon>Propionibacteriales</taxon>
        <taxon>Nocardioidaceae</taxon>
        <taxon>Nocardioides</taxon>
    </lineage>
</organism>
<keyword evidence="2" id="KW-1185">Reference proteome</keyword>
<protein>
    <submittedName>
        <fullName evidence="1">Uncharacterized protein</fullName>
    </submittedName>
</protein>
<evidence type="ECO:0000313" key="1">
    <source>
        <dbReference type="EMBL" id="PWN04410.1"/>
    </source>
</evidence>
<comment type="caution">
    <text evidence="1">The sequence shown here is derived from an EMBL/GenBank/DDBJ whole genome shotgun (WGS) entry which is preliminary data.</text>
</comment>
<reference evidence="1 2" key="1">
    <citation type="submission" date="2018-05" db="EMBL/GenBank/DDBJ databases">
        <title>Nocardioides silvaticus genome.</title>
        <authorList>
            <person name="Li C."/>
            <person name="Wang G."/>
        </authorList>
    </citation>
    <scope>NUCLEOTIDE SEQUENCE [LARGE SCALE GENOMIC DNA]</scope>
    <source>
        <strain evidence="1 2">CCTCC AB 2018079</strain>
    </source>
</reference>
<dbReference type="AlphaFoldDB" id="A0A316TIZ4"/>
<name>A0A316TIZ4_9ACTN</name>
<sequence length="82" mass="8569">MENMRINIAAPTSVDALALLCATPATDLRTYSVRTDVRSAAVQQAAIWAKRVRVTAPTTGMGHVDAFGAGTVPGSSTWSPPI</sequence>
<gene>
    <name evidence="1" type="ORF">DJ010_01855</name>
</gene>
<dbReference type="Proteomes" id="UP000245507">
    <property type="component" value="Unassembled WGS sequence"/>
</dbReference>